<evidence type="ECO:0000313" key="14">
    <source>
        <dbReference type="EMBL" id="RXH68057.1"/>
    </source>
</evidence>
<dbReference type="Pfam" id="PF00141">
    <property type="entry name" value="peroxidase"/>
    <property type="match status" value="1"/>
</dbReference>
<feature type="binding site" evidence="10">
    <location>
        <position position="10"/>
    </location>
    <ligand>
        <name>Ca(2+)</name>
        <dbReference type="ChEBI" id="CHEBI:29108"/>
        <label>1</label>
    </ligand>
</feature>
<dbReference type="Proteomes" id="UP000290289">
    <property type="component" value="Chromosome 17"/>
</dbReference>
<dbReference type="PROSITE" id="PS50873">
    <property type="entry name" value="PEROXIDASE_4"/>
    <property type="match status" value="1"/>
</dbReference>
<dbReference type="GO" id="GO:0020037">
    <property type="term" value="F:heme binding"/>
    <property type="evidence" value="ECO:0007669"/>
    <property type="project" value="InterPro"/>
</dbReference>
<evidence type="ECO:0000256" key="4">
    <source>
        <dbReference type="ARBA" id="ARBA00022559"/>
    </source>
</evidence>
<name>A0A498HFE6_MALDO</name>
<comment type="similarity">
    <text evidence="12">Belongs to the peroxidase family.</text>
</comment>
<feature type="binding site" evidence="10">
    <location>
        <position position="12"/>
    </location>
    <ligand>
        <name>Ca(2+)</name>
        <dbReference type="ChEBI" id="CHEBI:29108"/>
        <label>1</label>
    </ligand>
</feature>
<keyword evidence="7" id="KW-0560">Oxidoreductase</keyword>
<organism evidence="14 15">
    <name type="scientific">Malus domestica</name>
    <name type="common">Apple</name>
    <name type="synonym">Pyrus malus</name>
    <dbReference type="NCBI Taxonomy" id="3750"/>
    <lineage>
        <taxon>Eukaryota</taxon>
        <taxon>Viridiplantae</taxon>
        <taxon>Streptophyta</taxon>
        <taxon>Embryophyta</taxon>
        <taxon>Tracheophyta</taxon>
        <taxon>Spermatophyta</taxon>
        <taxon>Magnoliopsida</taxon>
        <taxon>eudicotyledons</taxon>
        <taxon>Gunneridae</taxon>
        <taxon>Pentapetalae</taxon>
        <taxon>rosids</taxon>
        <taxon>fabids</taxon>
        <taxon>Rosales</taxon>
        <taxon>Rosaceae</taxon>
        <taxon>Amygdaloideae</taxon>
        <taxon>Maleae</taxon>
        <taxon>Malus</taxon>
    </lineage>
</organism>
<dbReference type="PANTHER" id="PTHR31235">
    <property type="entry name" value="PEROXIDASE 25-RELATED"/>
    <property type="match status" value="1"/>
</dbReference>
<keyword evidence="15" id="KW-1185">Reference proteome</keyword>
<evidence type="ECO:0000256" key="2">
    <source>
        <dbReference type="ARBA" id="ARBA00001970"/>
    </source>
</evidence>
<comment type="caution">
    <text evidence="14">The sequence shown here is derived from an EMBL/GenBank/DDBJ whole genome shotgun (WGS) entry which is preliminary data.</text>
</comment>
<feature type="active site" description="Proton acceptor" evidence="9">
    <location>
        <position position="4"/>
    </location>
</feature>
<evidence type="ECO:0000256" key="7">
    <source>
        <dbReference type="ARBA" id="ARBA00023002"/>
    </source>
</evidence>
<keyword evidence="5" id="KW-0349">Heme</keyword>
<dbReference type="InterPro" id="IPR010255">
    <property type="entry name" value="Haem_peroxidase_sf"/>
</dbReference>
<dbReference type="EMBL" id="RDQH01000343">
    <property type="protein sequence ID" value="RXH68057.1"/>
    <property type="molecule type" value="Genomic_DNA"/>
</dbReference>
<feature type="disulfide bond" evidence="11">
    <location>
        <begin position="6"/>
        <end position="11"/>
    </location>
</feature>
<feature type="domain" description="Plant heme peroxidase family profile" evidence="13">
    <location>
        <begin position="1"/>
        <end position="77"/>
    </location>
</feature>
<evidence type="ECO:0000256" key="5">
    <source>
        <dbReference type="ARBA" id="ARBA00022617"/>
    </source>
</evidence>
<comment type="catalytic activity">
    <reaction evidence="1">
        <text>2 a phenolic donor + H2O2 = 2 a phenolic radical donor + 2 H2O</text>
        <dbReference type="Rhea" id="RHEA:56136"/>
        <dbReference type="ChEBI" id="CHEBI:15377"/>
        <dbReference type="ChEBI" id="CHEBI:16240"/>
        <dbReference type="ChEBI" id="CHEBI:139520"/>
        <dbReference type="ChEBI" id="CHEBI:139521"/>
        <dbReference type="EC" id="1.11.1.7"/>
    </reaction>
</comment>
<evidence type="ECO:0000256" key="11">
    <source>
        <dbReference type="PIRSR" id="PIRSR600823-5"/>
    </source>
</evidence>
<evidence type="ECO:0000313" key="15">
    <source>
        <dbReference type="Proteomes" id="UP000290289"/>
    </source>
</evidence>
<comment type="cofactor">
    <cofactor evidence="2">
        <name>heme b</name>
        <dbReference type="ChEBI" id="CHEBI:60344"/>
    </cofactor>
</comment>
<evidence type="ECO:0000256" key="1">
    <source>
        <dbReference type="ARBA" id="ARBA00000189"/>
    </source>
</evidence>
<dbReference type="STRING" id="3750.A0A498HFE6"/>
<dbReference type="AlphaFoldDB" id="A0A498HFE6"/>
<feature type="binding site" evidence="10">
    <location>
        <position position="26"/>
    </location>
    <ligand>
        <name>Ca(2+)</name>
        <dbReference type="ChEBI" id="CHEBI:29108"/>
        <label>1</label>
    </ligand>
</feature>
<sequence>MHFHDCFVRGCDGSVLLNSTSNSHAEKETIPNQSLRGFHVIDAVKSAVEEKCPGVVSCADILALVARDAVRIINHSH</sequence>
<dbReference type="InterPro" id="IPR002016">
    <property type="entry name" value="Haem_peroxidase"/>
</dbReference>
<evidence type="ECO:0000256" key="6">
    <source>
        <dbReference type="ARBA" id="ARBA00022723"/>
    </source>
</evidence>
<keyword evidence="4" id="KW-0575">Peroxidase</keyword>
<protein>
    <recommendedName>
        <fullName evidence="3">peroxidase</fullName>
        <ecNumber evidence="3">1.11.1.7</ecNumber>
    </recommendedName>
</protein>
<feature type="binding site" evidence="10">
    <location>
        <position position="5"/>
    </location>
    <ligand>
        <name>Ca(2+)</name>
        <dbReference type="ChEBI" id="CHEBI:29108"/>
        <label>1</label>
    </ligand>
</feature>
<evidence type="ECO:0000259" key="13">
    <source>
        <dbReference type="PROSITE" id="PS50873"/>
    </source>
</evidence>
<feature type="binding site" evidence="10">
    <location>
        <position position="8"/>
    </location>
    <ligand>
        <name>Ca(2+)</name>
        <dbReference type="ChEBI" id="CHEBI:29108"/>
        <label>1</label>
    </ligand>
</feature>
<feature type="binding site" evidence="10">
    <location>
        <position position="14"/>
    </location>
    <ligand>
        <name>Ca(2+)</name>
        <dbReference type="ChEBI" id="CHEBI:29108"/>
        <label>1</label>
    </ligand>
</feature>
<gene>
    <name evidence="14" type="ORF">DVH24_028204</name>
</gene>
<evidence type="ECO:0000256" key="3">
    <source>
        <dbReference type="ARBA" id="ARBA00012313"/>
    </source>
</evidence>
<keyword evidence="6 10" id="KW-0479">Metal-binding</keyword>
<evidence type="ECO:0000256" key="10">
    <source>
        <dbReference type="PIRSR" id="PIRSR600823-3"/>
    </source>
</evidence>
<comment type="cofactor">
    <cofactor evidence="10">
        <name>Ca(2+)</name>
        <dbReference type="ChEBI" id="CHEBI:29108"/>
    </cofactor>
    <text evidence="10">Binds 2 calcium ions per subunit.</text>
</comment>
<dbReference type="SUPFAM" id="SSF48113">
    <property type="entry name" value="Heme-dependent peroxidases"/>
    <property type="match status" value="1"/>
</dbReference>
<reference evidence="14 15" key="1">
    <citation type="submission" date="2018-10" db="EMBL/GenBank/DDBJ databases">
        <title>A high-quality apple genome assembly.</title>
        <authorList>
            <person name="Hu J."/>
        </authorList>
    </citation>
    <scope>NUCLEOTIDE SEQUENCE [LARGE SCALE GENOMIC DNA]</scope>
    <source>
        <strain evidence="15">cv. HFTH1</strain>
        <tissue evidence="14">Young leaf</tissue>
    </source>
</reference>
<evidence type="ECO:0000256" key="12">
    <source>
        <dbReference type="RuleBase" id="RU004241"/>
    </source>
</evidence>
<proteinExistence type="inferred from homology"/>
<accession>A0A498HFE6</accession>
<keyword evidence="11" id="KW-1015">Disulfide bond</keyword>
<dbReference type="GO" id="GO:0140825">
    <property type="term" value="F:lactoperoxidase activity"/>
    <property type="evidence" value="ECO:0007669"/>
    <property type="project" value="UniProtKB-EC"/>
</dbReference>
<keyword evidence="8" id="KW-0408">Iron</keyword>
<dbReference type="GO" id="GO:0046872">
    <property type="term" value="F:metal ion binding"/>
    <property type="evidence" value="ECO:0007669"/>
    <property type="project" value="UniProtKB-KW"/>
</dbReference>
<evidence type="ECO:0000256" key="9">
    <source>
        <dbReference type="PIRSR" id="PIRSR600823-1"/>
    </source>
</evidence>
<evidence type="ECO:0000256" key="8">
    <source>
        <dbReference type="ARBA" id="ARBA00023004"/>
    </source>
</evidence>
<dbReference type="PRINTS" id="PR00461">
    <property type="entry name" value="PLPEROXIDASE"/>
</dbReference>
<dbReference type="EC" id="1.11.1.7" evidence="3"/>
<dbReference type="Gene3D" id="1.10.520.10">
    <property type="match status" value="1"/>
</dbReference>
<keyword evidence="10" id="KW-0106">Calcium</keyword>
<dbReference type="InterPro" id="IPR000823">
    <property type="entry name" value="Peroxidase_pln"/>
</dbReference>
<dbReference type="GO" id="GO:0006979">
    <property type="term" value="P:response to oxidative stress"/>
    <property type="evidence" value="ECO:0007669"/>
    <property type="project" value="InterPro"/>
</dbReference>